<evidence type="ECO:0000256" key="2">
    <source>
        <dbReference type="ARBA" id="ARBA00010617"/>
    </source>
</evidence>
<keyword evidence="8 11" id="KW-0408">Iron</keyword>
<dbReference type="InterPro" id="IPR036396">
    <property type="entry name" value="Cyt_P450_sf"/>
</dbReference>
<evidence type="ECO:0000256" key="8">
    <source>
        <dbReference type="ARBA" id="ARBA00023004"/>
    </source>
</evidence>
<keyword evidence="3 11" id="KW-0349">Heme</keyword>
<protein>
    <recommendedName>
        <fullName evidence="15">Cytochrome P450</fullName>
    </recommendedName>
</protein>
<dbReference type="PRINTS" id="PR00385">
    <property type="entry name" value="P450"/>
</dbReference>
<dbReference type="GO" id="GO:0005506">
    <property type="term" value="F:iron ion binding"/>
    <property type="evidence" value="ECO:0007669"/>
    <property type="project" value="InterPro"/>
</dbReference>
<reference evidence="13 14" key="1">
    <citation type="journal article" date="2020" name="Nat. Food">
        <title>A phased Vanilla planifolia genome enables genetic improvement of flavour and production.</title>
        <authorList>
            <person name="Hasing T."/>
            <person name="Tang H."/>
            <person name="Brym M."/>
            <person name="Khazi F."/>
            <person name="Huang T."/>
            <person name="Chambers A.H."/>
        </authorList>
    </citation>
    <scope>NUCLEOTIDE SEQUENCE [LARGE SCALE GENOMIC DNA]</scope>
    <source>
        <tissue evidence="13">Leaf</tissue>
    </source>
</reference>
<evidence type="ECO:0000256" key="5">
    <source>
        <dbReference type="ARBA" id="ARBA00022723"/>
    </source>
</evidence>
<comment type="similarity">
    <text evidence="2 12">Belongs to the cytochrome P450 family.</text>
</comment>
<evidence type="ECO:0000256" key="12">
    <source>
        <dbReference type="RuleBase" id="RU000461"/>
    </source>
</evidence>
<dbReference type="Pfam" id="PF00067">
    <property type="entry name" value="p450"/>
    <property type="match status" value="1"/>
</dbReference>
<dbReference type="GO" id="GO:0016705">
    <property type="term" value="F:oxidoreductase activity, acting on paired donors, with incorporation or reduction of molecular oxygen"/>
    <property type="evidence" value="ECO:0007669"/>
    <property type="project" value="InterPro"/>
</dbReference>
<proteinExistence type="inferred from homology"/>
<dbReference type="GO" id="GO:0020037">
    <property type="term" value="F:heme binding"/>
    <property type="evidence" value="ECO:0007669"/>
    <property type="project" value="InterPro"/>
</dbReference>
<evidence type="ECO:0000256" key="4">
    <source>
        <dbReference type="ARBA" id="ARBA00022692"/>
    </source>
</evidence>
<accession>A0A835REC8</accession>
<dbReference type="InterPro" id="IPR017972">
    <property type="entry name" value="Cyt_P450_CS"/>
</dbReference>
<sequence>MAMEFLACLLLLGLFVVGLKFYYVAWARPERIRRRLRLQGIDGPPPQFLHGNLKEAKRFVLEKKAMEGNEEEKVRHDYSSVIFPYFEKWRNIYGPIFLYTMGNVPMLHVSRPDLVREINTCKSLDLGKATYLRKTHEPLFGHGILKSNGEPWVYQRKIIAPEFFMDKVKGMVELMVDSAIPMLEKWERSVENGGGKAEINVDADLKSYSADVISRASFGSNYSKGKQIFMKLYELKNAVSKPNLFIEITGMRYIPTRANREVWRLNKEIRSLILQVVKEGVVADGGGRRCAAPENNLLRAILRSAGEAEGGTDAEDFVVDNCKTIYFAGHETTAVASTWCLLLLAIHPEWQRRAREEVVRLCGGRSPDAQTVFKMKTLTMVIQETLRLYPPGPVVSREALRDMKLGSILLPKGINIFIPVPTMHRDPNIWGSDAHKFNPERFVNGVTAACNLPQMYVPFGAGSRICLGQNFAMAEVKAVLASILQKFTFSLPSTYRHSPTLRLIVEPEFGLDLIMEKVQLHALESN</sequence>
<organism evidence="13 14">
    <name type="scientific">Vanilla planifolia</name>
    <name type="common">Vanilla</name>
    <dbReference type="NCBI Taxonomy" id="51239"/>
    <lineage>
        <taxon>Eukaryota</taxon>
        <taxon>Viridiplantae</taxon>
        <taxon>Streptophyta</taxon>
        <taxon>Embryophyta</taxon>
        <taxon>Tracheophyta</taxon>
        <taxon>Spermatophyta</taxon>
        <taxon>Magnoliopsida</taxon>
        <taxon>Liliopsida</taxon>
        <taxon>Asparagales</taxon>
        <taxon>Orchidaceae</taxon>
        <taxon>Vanilloideae</taxon>
        <taxon>Vanilleae</taxon>
        <taxon>Vanilla</taxon>
    </lineage>
</organism>
<comment type="cofactor">
    <cofactor evidence="11">
        <name>heme</name>
        <dbReference type="ChEBI" id="CHEBI:30413"/>
    </cofactor>
</comment>
<evidence type="ECO:0000256" key="9">
    <source>
        <dbReference type="ARBA" id="ARBA00023033"/>
    </source>
</evidence>
<dbReference type="Gene3D" id="1.10.630.10">
    <property type="entry name" value="Cytochrome P450"/>
    <property type="match status" value="1"/>
</dbReference>
<dbReference type="InterPro" id="IPR050665">
    <property type="entry name" value="Cytochrome_P450_Monooxygen"/>
</dbReference>
<dbReference type="InterPro" id="IPR002401">
    <property type="entry name" value="Cyt_P450_E_grp-I"/>
</dbReference>
<dbReference type="PANTHER" id="PTHR24282">
    <property type="entry name" value="CYTOCHROME P450 FAMILY MEMBER"/>
    <property type="match status" value="1"/>
</dbReference>
<dbReference type="PROSITE" id="PS00086">
    <property type="entry name" value="CYTOCHROME_P450"/>
    <property type="match status" value="1"/>
</dbReference>
<evidence type="ECO:0000256" key="11">
    <source>
        <dbReference type="PIRSR" id="PIRSR602401-1"/>
    </source>
</evidence>
<dbReference type="EMBL" id="JADCNM010000003">
    <property type="protein sequence ID" value="KAG0489559.1"/>
    <property type="molecule type" value="Genomic_DNA"/>
</dbReference>
<dbReference type="PANTHER" id="PTHR24282:SF36">
    <property type="entry name" value="CYTOCHROME P450 714A1-RELATED"/>
    <property type="match status" value="1"/>
</dbReference>
<evidence type="ECO:0000256" key="6">
    <source>
        <dbReference type="ARBA" id="ARBA00022989"/>
    </source>
</evidence>
<keyword evidence="5 11" id="KW-0479">Metal-binding</keyword>
<evidence type="ECO:0000313" key="14">
    <source>
        <dbReference type="Proteomes" id="UP000639772"/>
    </source>
</evidence>
<dbReference type="OrthoDB" id="1470350at2759"/>
<dbReference type="GO" id="GO:0006629">
    <property type="term" value="P:lipid metabolic process"/>
    <property type="evidence" value="ECO:0007669"/>
    <property type="project" value="UniProtKB-ARBA"/>
</dbReference>
<evidence type="ECO:0000256" key="1">
    <source>
        <dbReference type="ARBA" id="ARBA00004370"/>
    </source>
</evidence>
<keyword evidence="7 12" id="KW-0560">Oxidoreductase</keyword>
<dbReference type="GO" id="GO:0004497">
    <property type="term" value="F:monooxygenase activity"/>
    <property type="evidence" value="ECO:0007669"/>
    <property type="project" value="UniProtKB-KW"/>
</dbReference>
<dbReference type="AlphaFoldDB" id="A0A835REC8"/>
<dbReference type="InterPro" id="IPR001128">
    <property type="entry name" value="Cyt_P450"/>
</dbReference>
<comment type="caution">
    <text evidence="13">The sequence shown here is derived from an EMBL/GenBank/DDBJ whole genome shotgun (WGS) entry which is preliminary data.</text>
</comment>
<dbReference type="GO" id="GO:0016020">
    <property type="term" value="C:membrane"/>
    <property type="evidence" value="ECO:0007669"/>
    <property type="project" value="UniProtKB-SubCell"/>
</dbReference>
<evidence type="ECO:0000256" key="10">
    <source>
        <dbReference type="ARBA" id="ARBA00023136"/>
    </source>
</evidence>
<keyword evidence="10" id="KW-0472">Membrane</keyword>
<keyword evidence="4" id="KW-0812">Transmembrane</keyword>
<dbReference type="Proteomes" id="UP000639772">
    <property type="component" value="Chromosome 3"/>
</dbReference>
<evidence type="ECO:0000313" key="13">
    <source>
        <dbReference type="EMBL" id="KAG0489559.1"/>
    </source>
</evidence>
<comment type="subcellular location">
    <subcellularLocation>
        <location evidence="1">Membrane</location>
    </subcellularLocation>
</comment>
<feature type="binding site" description="axial binding residue" evidence="11">
    <location>
        <position position="466"/>
    </location>
    <ligand>
        <name>heme</name>
        <dbReference type="ChEBI" id="CHEBI:30413"/>
    </ligand>
    <ligandPart>
        <name>Fe</name>
        <dbReference type="ChEBI" id="CHEBI:18248"/>
    </ligandPart>
</feature>
<gene>
    <name evidence="13" type="ORF">HPP92_006422</name>
</gene>
<dbReference type="PRINTS" id="PR00463">
    <property type="entry name" value="EP450I"/>
</dbReference>
<name>A0A835REC8_VANPL</name>
<keyword evidence="6" id="KW-1133">Transmembrane helix</keyword>
<dbReference type="SUPFAM" id="SSF48264">
    <property type="entry name" value="Cytochrome P450"/>
    <property type="match status" value="1"/>
</dbReference>
<keyword evidence="9 12" id="KW-0503">Monooxygenase</keyword>
<evidence type="ECO:0008006" key="15">
    <source>
        <dbReference type="Google" id="ProtNLM"/>
    </source>
</evidence>
<evidence type="ECO:0000256" key="3">
    <source>
        <dbReference type="ARBA" id="ARBA00022617"/>
    </source>
</evidence>
<evidence type="ECO:0000256" key="7">
    <source>
        <dbReference type="ARBA" id="ARBA00023002"/>
    </source>
</evidence>